<protein>
    <submittedName>
        <fullName evidence="1">Lipase class 3-related protein</fullName>
    </submittedName>
</protein>
<gene>
    <name evidence="1" type="ORF">F511_45306</name>
</gene>
<dbReference type="EMBL" id="KV037061">
    <property type="protein sequence ID" value="KZV13531.1"/>
    <property type="molecule type" value="Genomic_DNA"/>
</dbReference>
<name>A0A2Z6ZWT3_9LAMI</name>
<organism evidence="1 2">
    <name type="scientific">Dorcoceras hygrometricum</name>
    <dbReference type="NCBI Taxonomy" id="472368"/>
    <lineage>
        <taxon>Eukaryota</taxon>
        <taxon>Viridiplantae</taxon>
        <taxon>Streptophyta</taxon>
        <taxon>Embryophyta</taxon>
        <taxon>Tracheophyta</taxon>
        <taxon>Spermatophyta</taxon>
        <taxon>Magnoliopsida</taxon>
        <taxon>eudicotyledons</taxon>
        <taxon>Gunneridae</taxon>
        <taxon>Pentapetalae</taxon>
        <taxon>asterids</taxon>
        <taxon>lamiids</taxon>
        <taxon>Lamiales</taxon>
        <taxon>Gesneriaceae</taxon>
        <taxon>Didymocarpoideae</taxon>
        <taxon>Trichosporeae</taxon>
        <taxon>Loxocarpinae</taxon>
        <taxon>Dorcoceras</taxon>
    </lineage>
</organism>
<sequence length="168" mass="18678">MATTDGDHVETYLFNPPFISPPIDRIKNDKLRLGLRFANSVLTAGLAMAVSGGKKARENNQFIVLSSWVPYLFINPKDVICSEYVGYFEHREKMEAIGAGKIGRIATQHSIGSIVSGATGKICGAVHKIPSAYLTINCSPCRSFGEAHGIHQWWRPDLECQFKVYQYK</sequence>
<dbReference type="PANTHER" id="PTHR31479">
    <property type="entry name" value="ALPHA/BETA-HYDROLASES SUPERFAMILY PROTEIN"/>
    <property type="match status" value="1"/>
</dbReference>
<dbReference type="AlphaFoldDB" id="A0A2Z6ZWT3"/>
<evidence type="ECO:0000313" key="2">
    <source>
        <dbReference type="Proteomes" id="UP000250235"/>
    </source>
</evidence>
<dbReference type="OrthoDB" id="58570at2759"/>
<dbReference type="Proteomes" id="UP000250235">
    <property type="component" value="Unassembled WGS sequence"/>
</dbReference>
<dbReference type="PANTHER" id="PTHR31479:SF4">
    <property type="entry name" value="FUNGAL LIPASE-LIKE DOMAIN-CONTAINING PROTEIN"/>
    <property type="match status" value="1"/>
</dbReference>
<accession>A0A2Z6ZWT3</accession>
<keyword evidence="2" id="KW-1185">Reference proteome</keyword>
<reference evidence="1 2" key="1">
    <citation type="journal article" date="2015" name="Proc. Natl. Acad. Sci. U.S.A.">
        <title>The resurrection genome of Boea hygrometrica: A blueprint for survival of dehydration.</title>
        <authorList>
            <person name="Xiao L."/>
            <person name="Yang G."/>
            <person name="Zhang L."/>
            <person name="Yang X."/>
            <person name="Zhao S."/>
            <person name="Ji Z."/>
            <person name="Zhou Q."/>
            <person name="Hu M."/>
            <person name="Wang Y."/>
            <person name="Chen M."/>
            <person name="Xu Y."/>
            <person name="Jin H."/>
            <person name="Xiao X."/>
            <person name="Hu G."/>
            <person name="Bao F."/>
            <person name="Hu Y."/>
            <person name="Wan P."/>
            <person name="Li L."/>
            <person name="Deng X."/>
            <person name="Kuang T."/>
            <person name="Xiang C."/>
            <person name="Zhu J.K."/>
            <person name="Oliver M.J."/>
            <person name="He Y."/>
        </authorList>
    </citation>
    <scope>NUCLEOTIDE SEQUENCE [LARGE SCALE GENOMIC DNA]</scope>
    <source>
        <strain evidence="2">cv. XS01</strain>
    </source>
</reference>
<evidence type="ECO:0000313" key="1">
    <source>
        <dbReference type="EMBL" id="KZV13531.1"/>
    </source>
</evidence>
<proteinExistence type="predicted"/>